<feature type="domain" description="Peptidase M13 N-terminal" evidence="11">
    <location>
        <begin position="46"/>
        <end position="404"/>
    </location>
</feature>
<evidence type="ECO:0000256" key="4">
    <source>
        <dbReference type="ARBA" id="ARBA00022670"/>
    </source>
</evidence>
<dbReference type="AlphaFoldDB" id="A0A6J2TP20"/>
<dbReference type="PANTHER" id="PTHR11733:SF167">
    <property type="entry name" value="FI17812P1-RELATED"/>
    <property type="match status" value="1"/>
</dbReference>
<keyword evidence="7" id="KW-0862">Zinc</keyword>
<dbReference type="InterPro" id="IPR024079">
    <property type="entry name" value="MetalloPept_cat_dom_sf"/>
</dbReference>
<dbReference type="Pfam" id="PF05649">
    <property type="entry name" value="Peptidase_M13_N"/>
    <property type="match status" value="1"/>
</dbReference>
<dbReference type="Gene3D" id="1.10.1380.10">
    <property type="entry name" value="Neutral endopeptidase , domain2"/>
    <property type="match status" value="1"/>
</dbReference>
<gene>
    <name evidence="13" type="primary">LOC115625712</name>
</gene>
<evidence type="ECO:0000259" key="11">
    <source>
        <dbReference type="Pfam" id="PF05649"/>
    </source>
</evidence>
<dbReference type="GO" id="GO:0016485">
    <property type="term" value="P:protein processing"/>
    <property type="evidence" value="ECO:0007669"/>
    <property type="project" value="TreeGrafter"/>
</dbReference>
<evidence type="ECO:0000256" key="1">
    <source>
        <dbReference type="ARBA" id="ARBA00001947"/>
    </source>
</evidence>
<dbReference type="InterPro" id="IPR000718">
    <property type="entry name" value="Peptidase_M13"/>
</dbReference>
<dbReference type="InterPro" id="IPR018497">
    <property type="entry name" value="Peptidase_M13_C"/>
</dbReference>
<dbReference type="Gene3D" id="3.40.390.10">
    <property type="entry name" value="Collagenase (Catalytic Domain)"/>
    <property type="match status" value="2"/>
</dbReference>
<feature type="domain" description="Peptidase M13 C-terminal" evidence="10">
    <location>
        <begin position="474"/>
        <end position="529"/>
    </location>
</feature>
<comment type="cofactor">
    <cofactor evidence="1">
        <name>Zn(2+)</name>
        <dbReference type="ChEBI" id="CHEBI:29105"/>
    </cofactor>
</comment>
<dbReference type="PROSITE" id="PS51885">
    <property type="entry name" value="NEPRILYSIN"/>
    <property type="match status" value="1"/>
</dbReference>
<accession>A0A6J2TP20</accession>
<evidence type="ECO:0000313" key="12">
    <source>
        <dbReference type="Proteomes" id="UP000504634"/>
    </source>
</evidence>
<comment type="similarity">
    <text evidence="3">Belongs to the peptidase M13 family.</text>
</comment>
<dbReference type="GO" id="GO:0005886">
    <property type="term" value="C:plasma membrane"/>
    <property type="evidence" value="ECO:0007669"/>
    <property type="project" value="UniProtKB-SubCell"/>
</dbReference>
<sequence length="641" mass="73981">MGNRWIIAGLVGLLVAATASPTAQVDVNEKHLSEILSYMNESADACDDFFNYACGNWSEQHLSLYYTEIMGEVDLKVNKNLVKLMDKLAVSLQNSNHDDSNSVEDKVWRYYQTCRGASLDTRNLKHYLDFVQPGEQVPWPQLAVNSKQWPKNKFNWLETLGRLQRYSLNNVLMRSTVVPSYKNSRKYVIDLDRPVFKEKNQRLRGNFSTKNILLQLGVPKGSALNLARKVYQLELLVRDLTEGEDLPNDNLALHELERTIQAPWRKYFEIVLGHSVPRDFKVQISNVDYFEALVELLSRQEPNVVASYIMVRFIIFLREESMGIDEPIECIQDVRRNLDLAINLLYEEHFYESNRQKNNEEVTALFEILRAQFLTGMDGNVFNLNATQRELLRNKTRSMDINIGNMPKGVNHRKFVTNFYRELSLSESDYEENHLKVLQFRAARLIEKLDQQQPSHTKFALNDDGDYAMSSSPFYLQQLNLIVVPFGLLQEPVFNADMHDIFKISLLGFMIAHEIIHGFDSTGLGYDAKALDCINRNETDNLDERIADISGIRLAFDAYFAPGSKYSQAHPTFTTLPLKKIFFLNLAQFFCGSLDTSFMSHDPDDVRIKQLLINFPPFAETYGCRQGQDIMHPAEKCRLWR</sequence>
<dbReference type="SUPFAM" id="SSF55486">
    <property type="entry name" value="Metalloproteases ('zincins'), catalytic domain"/>
    <property type="match status" value="1"/>
</dbReference>
<feature type="signal peptide" evidence="9">
    <location>
        <begin position="1"/>
        <end position="19"/>
    </location>
</feature>
<keyword evidence="8" id="KW-0482">Metalloprotease</keyword>
<evidence type="ECO:0000256" key="5">
    <source>
        <dbReference type="ARBA" id="ARBA00022723"/>
    </source>
</evidence>
<dbReference type="CDD" id="cd08662">
    <property type="entry name" value="M13"/>
    <property type="match status" value="1"/>
</dbReference>
<dbReference type="OrthoDB" id="7842934at2759"/>
<evidence type="ECO:0000256" key="6">
    <source>
        <dbReference type="ARBA" id="ARBA00022801"/>
    </source>
</evidence>
<dbReference type="Pfam" id="PF01431">
    <property type="entry name" value="Peptidase_M13"/>
    <property type="match status" value="2"/>
</dbReference>
<evidence type="ECO:0000259" key="10">
    <source>
        <dbReference type="Pfam" id="PF01431"/>
    </source>
</evidence>
<keyword evidence="9" id="KW-0732">Signal</keyword>
<organism evidence="12 13">
    <name type="scientific">Drosophila lebanonensis</name>
    <name type="common">Fruit fly</name>
    <name type="synonym">Scaptodrosophila lebanonensis</name>
    <dbReference type="NCBI Taxonomy" id="7225"/>
    <lineage>
        <taxon>Eukaryota</taxon>
        <taxon>Metazoa</taxon>
        <taxon>Ecdysozoa</taxon>
        <taxon>Arthropoda</taxon>
        <taxon>Hexapoda</taxon>
        <taxon>Insecta</taxon>
        <taxon>Pterygota</taxon>
        <taxon>Neoptera</taxon>
        <taxon>Endopterygota</taxon>
        <taxon>Diptera</taxon>
        <taxon>Brachycera</taxon>
        <taxon>Muscomorpha</taxon>
        <taxon>Ephydroidea</taxon>
        <taxon>Drosophilidae</taxon>
        <taxon>Scaptodrosophila</taxon>
    </lineage>
</organism>
<keyword evidence="12" id="KW-1185">Reference proteome</keyword>
<evidence type="ECO:0000256" key="3">
    <source>
        <dbReference type="ARBA" id="ARBA00007357"/>
    </source>
</evidence>
<protein>
    <submittedName>
        <fullName evidence="13">Membrane metallo-endopeptidase-like 1</fullName>
    </submittedName>
</protein>
<comment type="subcellular location">
    <subcellularLocation>
        <location evidence="2">Cell membrane</location>
        <topology evidence="2">Single-pass type II membrane protein</topology>
    </subcellularLocation>
</comment>
<dbReference type="InterPro" id="IPR042089">
    <property type="entry name" value="Peptidase_M13_dom_2"/>
</dbReference>
<keyword evidence="4" id="KW-0645">Protease</keyword>
<dbReference type="RefSeq" id="XP_030376717.1">
    <property type="nucleotide sequence ID" value="XM_030520857.1"/>
</dbReference>
<name>A0A6J2TP20_DROLE</name>
<dbReference type="GeneID" id="115625712"/>
<keyword evidence="5" id="KW-0479">Metal-binding</keyword>
<dbReference type="InterPro" id="IPR008753">
    <property type="entry name" value="Peptidase_M13_N"/>
</dbReference>
<proteinExistence type="inferred from homology"/>
<feature type="chain" id="PRO_5026651081" evidence="9">
    <location>
        <begin position="20"/>
        <end position="641"/>
    </location>
</feature>
<dbReference type="Proteomes" id="UP000504634">
    <property type="component" value="Unplaced"/>
</dbReference>
<evidence type="ECO:0000313" key="13">
    <source>
        <dbReference type="RefSeq" id="XP_030376717.1"/>
    </source>
</evidence>
<evidence type="ECO:0000256" key="9">
    <source>
        <dbReference type="SAM" id="SignalP"/>
    </source>
</evidence>
<reference evidence="13" key="1">
    <citation type="submission" date="2025-08" db="UniProtKB">
        <authorList>
            <consortium name="RefSeq"/>
        </authorList>
    </citation>
    <scope>IDENTIFICATION</scope>
    <source>
        <strain evidence="13">11010-0011.00</strain>
        <tissue evidence="13">Whole body</tissue>
    </source>
</reference>
<dbReference type="GO" id="GO:0046872">
    <property type="term" value="F:metal ion binding"/>
    <property type="evidence" value="ECO:0007669"/>
    <property type="project" value="UniProtKB-KW"/>
</dbReference>
<evidence type="ECO:0000256" key="7">
    <source>
        <dbReference type="ARBA" id="ARBA00022833"/>
    </source>
</evidence>
<feature type="domain" description="Peptidase M13 C-terminal" evidence="10">
    <location>
        <begin position="535"/>
        <end position="639"/>
    </location>
</feature>
<dbReference type="GO" id="GO:0004222">
    <property type="term" value="F:metalloendopeptidase activity"/>
    <property type="evidence" value="ECO:0007669"/>
    <property type="project" value="InterPro"/>
</dbReference>
<evidence type="ECO:0000256" key="2">
    <source>
        <dbReference type="ARBA" id="ARBA00004401"/>
    </source>
</evidence>
<evidence type="ECO:0000256" key="8">
    <source>
        <dbReference type="ARBA" id="ARBA00023049"/>
    </source>
</evidence>
<dbReference type="PANTHER" id="PTHR11733">
    <property type="entry name" value="ZINC METALLOPROTEASE FAMILY M13 NEPRILYSIN-RELATED"/>
    <property type="match status" value="1"/>
</dbReference>
<keyword evidence="6" id="KW-0378">Hydrolase</keyword>